<evidence type="ECO:0000256" key="1">
    <source>
        <dbReference type="ARBA" id="ARBA00007594"/>
    </source>
</evidence>
<dbReference type="Gene3D" id="3.30.1390.20">
    <property type="entry name" value="Ribosomal protein L30, ferredoxin-like fold domain"/>
    <property type="match status" value="2"/>
</dbReference>
<dbReference type="FunFam" id="3.30.1390.20:FF:000003">
    <property type="entry name" value="60S ribosomal protein L7"/>
    <property type="match status" value="1"/>
</dbReference>
<reference evidence="7" key="1">
    <citation type="submission" date="2016-10" db="EMBL/GenBank/DDBJ databases">
        <authorList>
            <person name="Benchimol M."/>
            <person name="Almeida L.G."/>
            <person name="Vasconcelos A.T."/>
            <person name="Perreira-Neves A."/>
            <person name="Rosa I.A."/>
            <person name="Tasca T."/>
            <person name="Bogo M.R."/>
            <person name="de Souza W."/>
        </authorList>
    </citation>
    <scope>NUCLEOTIDE SEQUENCE [LARGE SCALE GENOMIC DNA]</scope>
    <source>
        <strain evidence="7">K</strain>
    </source>
</reference>
<dbReference type="PANTHER" id="PTHR11524:SF16">
    <property type="entry name" value="LARGE RIBOSOMAL SUBUNIT PROTEIN UL30"/>
    <property type="match status" value="1"/>
</dbReference>
<evidence type="ECO:0000256" key="2">
    <source>
        <dbReference type="ARBA" id="ARBA00022980"/>
    </source>
</evidence>
<dbReference type="InterPro" id="IPR039699">
    <property type="entry name" value="Ribosomal_uL30"/>
</dbReference>
<proteinExistence type="inferred from homology"/>
<dbReference type="GO" id="GO:0003735">
    <property type="term" value="F:structural constituent of ribosome"/>
    <property type="evidence" value="ECO:0007669"/>
    <property type="project" value="TreeGrafter"/>
</dbReference>
<dbReference type="InterPro" id="IPR005998">
    <property type="entry name" value="Ribosomal_uL30_euk"/>
</dbReference>
<dbReference type="Pfam" id="PF00327">
    <property type="entry name" value="Ribosomal_L30"/>
    <property type="match status" value="1"/>
</dbReference>
<feature type="domain" description="Large ribosomal subunit protein uL30 N-terminal eukaryotes" evidence="6">
    <location>
        <begin position="6"/>
        <end position="76"/>
    </location>
</feature>
<keyword evidence="8" id="KW-1185">Reference proteome</keyword>
<dbReference type="PROSITE" id="PS00634">
    <property type="entry name" value="RIBOSOMAL_L30"/>
    <property type="match status" value="1"/>
</dbReference>
<feature type="region of interest" description="Disordered" evidence="4">
    <location>
        <begin position="1"/>
        <end position="21"/>
    </location>
</feature>
<dbReference type="Pfam" id="PF08079">
    <property type="entry name" value="Ribosomal_L30_N"/>
    <property type="match status" value="1"/>
</dbReference>
<evidence type="ECO:0000313" key="8">
    <source>
        <dbReference type="Proteomes" id="UP000179807"/>
    </source>
</evidence>
<dbReference type="Proteomes" id="UP000179807">
    <property type="component" value="Unassembled WGS sequence"/>
</dbReference>
<dbReference type="InterPro" id="IPR018038">
    <property type="entry name" value="Ribosomal_uL30_CS"/>
</dbReference>
<evidence type="ECO:0000256" key="3">
    <source>
        <dbReference type="ARBA" id="ARBA00023274"/>
    </source>
</evidence>
<dbReference type="InterPro" id="IPR036919">
    <property type="entry name" value="Ribo_uL30_ferredoxin-like_sf"/>
</dbReference>
<sequence length="239" mass="27143">MSKPLPETLRKLEELKSKQSSEYTRKRDALAAEAKARQERILARSKQYAAELVQKEKELIENRSQAAAQGGFFVPAEAKVAFVLRIRGINGMAPQSRKILQLLRLRQKHNAVFVRLNKATIEMLKRVEPYIAYGYPSPAAVRNLIQKRGYANLNGQRIPLTTNEVVQAALGQLGIESVEDLAHEIYTCGPNFSAASHFLWPFKMNTPTGGFRRIRRHYVEGGDYGNREHLIDDLINRML</sequence>
<dbReference type="InterPro" id="IPR035808">
    <property type="entry name" value="Ribosomal_uL30_euk_arc"/>
</dbReference>
<accession>A0A1J4JN96</accession>
<dbReference type="OrthoDB" id="28644at2759"/>
<dbReference type="InterPro" id="IPR016082">
    <property type="entry name" value="Ribosomal_uL30_ferredoxin-like"/>
</dbReference>
<dbReference type="CDD" id="cd01657">
    <property type="entry name" value="Ribosomal_L7_archeal_euk"/>
    <property type="match status" value="1"/>
</dbReference>
<protein>
    <submittedName>
        <fullName evidence="7">60S ribosomal protein L7-3</fullName>
    </submittedName>
</protein>
<keyword evidence="3" id="KW-0687">Ribonucleoprotein</keyword>
<dbReference type="GeneID" id="94843647"/>
<evidence type="ECO:0000256" key="4">
    <source>
        <dbReference type="SAM" id="MobiDB-lite"/>
    </source>
</evidence>
<dbReference type="NCBIfam" id="TIGR01310">
    <property type="entry name" value="uL30_euk"/>
    <property type="match status" value="1"/>
</dbReference>
<evidence type="ECO:0000259" key="5">
    <source>
        <dbReference type="Pfam" id="PF00327"/>
    </source>
</evidence>
<dbReference type="PANTHER" id="PTHR11524">
    <property type="entry name" value="60S RIBOSOMAL PROTEIN L7"/>
    <property type="match status" value="1"/>
</dbReference>
<dbReference type="SUPFAM" id="SSF55129">
    <property type="entry name" value="Ribosomal protein L30p/L7e"/>
    <property type="match status" value="1"/>
</dbReference>
<keyword evidence="2 7" id="KW-0689">Ribosomal protein</keyword>
<organism evidence="7 8">
    <name type="scientific">Tritrichomonas foetus</name>
    <dbReference type="NCBI Taxonomy" id="1144522"/>
    <lineage>
        <taxon>Eukaryota</taxon>
        <taxon>Metamonada</taxon>
        <taxon>Parabasalia</taxon>
        <taxon>Tritrichomonadida</taxon>
        <taxon>Tritrichomonadidae</taxon>
        <taxon>Tritrichomonas</taxon>
    </lineage>
</organism>
<dbReference type="GO" id="GO:0000463">
    <property type="term" value="P:maturation of LSU-rRNA from tricistronic rRNA transcript (SSU-rRNA, 5.8S rRNA, LSU-rRNA)"/>
    <property type="evidence" value="ECO:0007669"/>
    <property type="project" value="TreeGrafter"/>
</dbReference>
<evidence type="ECO:0000313" key="7">
    <source>
        <dbReference type="EMBL" id="OHT00170.1"/>
    </source>
</evidence>
<dbReference type="GO" id="GO:0003723">
    <property type="term" value="F:RNA binding"/>
    <property type="evidence" value="ECO:0007669"/>
    <property type="project" value="InterPro"/>
</dbReference>
<feature type="compositionally biased region" description="Basic and acidic residues" evidence="4">
    <location>
        <begin position="8"/>
        <end position="21"/>
    </location>
</feature>
<dbReference type="VEuPathDB" id="TrichDB:TRFO_33194"/>
<gene>
    <name evidence="7" type="primary">RPL7C</name>
    <name evidence="7" type="ORF">TRFO_33194</name>
</gene>
<dbReference type="GO" id="GO:0022625">
    <property type="term" value="C:cytosolic large ribosomal subunit"/>
    <property type="evidence" value="ECO:0007669"/>
    <property type="project" value="TreeGrafter"/>
</dbReference>
<evidence type="ECO:0000259" key="6">
    <source>
        <dbReference type="Pfam" id="PF08079"/>
    </source>
</evidence>
<dbReference type="InterPro" id="IPR012988">
    <property type="entry name" value="Ribosomal_uL30_N_euk"/>
</dbReference>
<name>A0A1J4JN96_9EUKA</name>
<dbReference type="AlphaFoldDB" id="A0A1J4JN96"/>
<comment type="caution">
    <text evidence="7">The sequence shown here is derived from an EMBL/GenBank/DDBJ whole genome shotgun (WGS) entry which is preliminary data.</text>
</comment>
<dbReference type="EMBL" id="MLAK01000968">
    <property type="protein sequence ID" value="OHT00170.1"/>
    <property type="molecule type" value="Genomic_DNA"/>
</dbReference>
<comment type="similarity">
    <text evidence="1">Belongs to the universal ribosomal protein uL30 family.</text>
</comment>
<dbReference type="RefSeq" id="XP_068353306.1">
    <property type="nucleotide sequence ID" value="XM_068508943.1"/>
</dbReference>
<feature type="domain" description="Large ribosomal subunit protein uL30-like ferredoxin-like fold" evidence="5">
    <location>
        <begin position="81"/>
        <end position="131"/>
    </location>
</feature>